<dbReference type="SMART" id="SM00345">
    <property type="entry name" value="HTH_GNTR"/>
    <property type="match status" value="1"/>
</dbReference>
<keyword evidence="2" id="KW-0238">DNA-binding</keyword>
<keyword evidence="1" id="KW-0805">Transcription regulation</keyword>
<dbReference type="PROSITE" id="PS50949">
    <property type="entry name" value="HTH_GNTR"/>
    <property type="match status" value="1"/>
</dbReference>
<dbReference type="Proteomes" id="UP000516148">
    <property type="component" value="Chromosome"/>
</dbReference>
<evidence type="ECO:0000259" key="4">
    <source>
        <dbReference type="PROSITE" id="PS50949"/>
    </source>
</evidence>
<keyword evidence="3" id="KW-0804">Transcription</keyword>
<reference evidence="5 6" key="1">
    <citation type="submission" date="2020-09" db="EMBL/GenBank/DDBJ databases">
        <title>Sphingomonas sp., a new species isolated from pork steak.</title>
        <authorList>
            <person name="Heidler von Heilborn D."/>
        </authorList>
    </citation>
    <scope>NUCLEOTIDE SEQUENCE [LARGE SCALE GENOMIC DNA]</scope>
    <source>
        <strain evidence="6">S8-3T</strain>
    </source>
</reference>
<dbReference type="InterPro" id="IPR000524">
    <property type="entry name" value="Tscrpt_reg_HTH_GntR"/>
</dbReference>
<dbReference type="KEGG" id="spap:H3Z74_09890"/>
<evidence type="ECO:0000313" key="6">
    <source>
        <dbReference type="Proteomes" id="UP000516148"/>
    </source>
</evidence>
<dbReference type="GO" id="GO:0003700">
    <property type="term" value="F:DNA-binding transcription factor activity"/>
    <property type="evidence" value="ECO:0007669"/>
    <property type="project" value="InterPro"/>
</dbReference>
<organism evidence="5 6">
    <name type="scientific">Sphingomonas alpina</name>
    <dbReference type="NCBI Taxonomy" id="653931"/>
    <lineage>
        <taxon>Bacteria</taxon>
        <taxon>Pseudomonadati</taxon>
        <taxon>Pseudomonadota</taxon>
        <taxon>Alphaproteobacteria</taxon>
        <taxon>Sphingomonadales</taxon>
        <taxon>Sphingomonadaceae</taxon>
        <taxon>Sphingomonas</taxon>
    </lineage>
</organism>
<dbReference type="Gene3D" id="1.10.10.10">
    <property type="entry name" value="Winged helix-like DNA-binding domain superfamily/Winged helix DNA-binding domain"/>
    <property type="match status" value="1"/>
</dbReference>
<dbReference type="GO" id="GO:0003677">
    <property type="term" value="F:DNA binding"/>
    <property type="evidence" value="ECO:0007669"/>
    <property type="project" value="UniProtKB-KW"/>
</dbReference>
<dbReference type="SUPFAM" id="SSF46785">
    <property type="entry name" value="Winged helix' DNA-binding domain"/>
    <property type="match status" value="1"/>
</dbReference>
<gene>
    <name evidence="5" type="ORF">H3Z74_09890</name>
</gene>
<dbReference type="PANTHER" id="PTHR43537:SF5">
    <property type="entry name" value="UXU OPERON TRANSCRIPTIONAL REGULATOR"/>
    <property type="match status" value="1"/>
</dbReference>
<evidence type="ECO:0000256" key="1">
    <source>
        <dbReference type="ARBA" id="ARBA00023015"/>
    </source>
</evidence>
<keyword evidence="6" id="KW-1185">Reference proteome</keyword>
<dbReference type="AlphaFoldDB" id="A0A7H0LP12"/>
<dbReference type="PANTHER" id="PTHR43537">
    <property type="entry name" value="TRANSCRIPTIONAL REGULATOR, GNTR FAMILY"/>
    <property type="match status" value="1"/>
</dbReference>
<feature type="domain" description="HTH gntR-type" evidence="4">
    <location>
        <begin position="10"/>
        <end position="77"/>
    </location>
</feature>
<dbReference type="InterPro" id="IPR036390">
    <property type="entry name" value="WH_DNA-bd_sf"/>
</dbReference>
<evidence type="ECO:0000256" key="3">
    <source>
        <dbReference type="ARBA" id="ARBA00023163"/>
    </source>
</evidence>
<accession>A0A7H0LP12</accession>
<dbReference type="Pfam" id="PF00392">
    <property type="entry name" value="GntR"/>
    <property type="match status" value="1"/>
</dbReference>
<sequence>MTDSIASEPPPQDRLIADALIEDIVEWRIKPGSWIREREIAERFGVSHAPVREAFRHVANIGFIQVVPWRGAHVIEIDRHAATEVLELWKAMFGVVCRLAATTMSDEDGAELLRRVEAYRAIVRQTDNTFEHLAVSNRVGAFIARRCGAALATNMLDRIALFARWQHHVISANHFSEKGGHHSAELFAILCRHIVAREPDAADDAARALLGYLQDGFTAPLEEYLATKKVDPPKRRARKE</sequence>
<dbReference type="InterPro" id="IPR036388">
    <property type="entry name" value="WH-like_DNA-bd_sf"/>
</dbReference>
<protein>
    <submittedName>
        <fullName evidence="5">GntR family transcriptional regulator</fullName>
    </submittedName>
</protein>
<dbReference type="EMBL" id="CP061038">
    <property type="protein sequence ID" value="QNQ11415.1"/>
    <property type="molecule type" value="Genomic_DNA"/>
</dbReference>
<evidence type="ECO:0000313" key="5">
    <source>
        <dbReference type="EMBL" id="QNQ11415.1"/>
    </source>
</evidence>
<dbReference type="RefSeq" id="WP_187763696.1">
    <property type="nucleotide sequence ID" value="NZ_CP061038.1"/>
</dbReference>
<dbReference type="SMART" id="SM00895">
    <property type="entry name" value="FCD"/>
    <property type="match status" value="1"/>
</dbReference>
<dbReference type="InterPro" id="IPR008920">
    <property type="entry name" value="TF_FadR/GntR_C"/>
</dbReference>
<dbReference type="InterPro" id="IPR011711">
    <property type="entry name" value="GntR_C"/>
</dbReference>
<dbReference type="Gene3D" id="1.20.120.530">
    <property type="entry name" value="GntR ligand-binding domain-like"/>
    <property type="match status" value="1"/>
</dbReference>
<name>A0A7H0LP12_9SPHN</name>
<evidence type="ECO:0000256" key="2">
    <source>
        <dbReference type="ARBA" id="ARBA00023125"/>
    </source>
</evidence>
<proteinExistence type="predicted"/>